<reference evidence="2 3" key="1">
    <citation type="submission" date="2019-11" db="EMBL/GenBank/DDBJ databases">
        <title>Whole genome sequence of Oryza granulata.</title>
        <authorList>
            <person name="Li W."/>
        </authorList>
    </citation>
    <scope>NUCLEOTIDE SEQUENCE [LARGE SCALE GENOMIC DNA]</scope>
    <source>
        <strain evidence="3">cv. Menghai</strain>
        <tissue evidence="2">Leaf</tissue>
    </source>
</reference>
<dbReference type="EMBL" id="SPHZ02000006">
    <property type="protein sequence ID" value="KAF0914577.1"/>
    <property type="molecule type" value="Genomic_DNA"/>
</dbReference>
<keyword evidence="3" id="KW-1185">Reference proteome</keyword>
<sequence>MSDVAAAKGKRRPRKVVAVVKEAVDDKDGPAEGAHGGRGEGGRFFYCYLLRSLCPRRKGSTYIGYACLIISSCEFGMIPLPPRFLLVID</sequence>
<name>A0A6G1DPN4_9ORYZ</name>
<dbReference type="Proteomes" id="UP000479710">
    <property type="component" value="Unassembled WGS sequence"/>
</dbReference>
<keyword evidence="1" id="KW-0812">Transmembrane</keyword>
<gene>
    <name evidence="2" type="ORF">E2562_030382</name>
</gene>
<dbReference type="AlphaFoldDB" id="A0A6G1DPN4"/>
<comment type="caution">
    <text evidence="2">The sequence shown here is derived from an EMBL/GenBank/DDBJ whole genome shotgun (WGS) entry which is preliminary data.</text>
</comment>
<keyword evidence="1" id="KW-0472">Membrane</keyword>
<dbReference type="EMBL" id="SPHZ02000006">
    <property type="protein sequence ID" value="KAF0914578.1"/>
    <property type="molecule type" value="Genomic_DNA"/>
</dbReference>
<proteinExistence type="predicted"/>
<accession>A0A6G1DPN4</accession>
<evidence type="ECO:0000256" key="1">
    <source>
        <dbReference type="SAM" id="Phobius"/>
    </source>
</evidence>
<protein>
    <submittedName>
        <fullName evidence="2">Uncharacterized protein</fullName>
    </submittedName>
</protein>
<evidence type="ECO:0000313" key="2">
    <source>
        <dbReference type="EMBL" id="KAF0914578.1"/>
    </source>
</evidence>
<feature type="transmembrane region" description="Helical" evidence="1">
    <location>
        <begin position="62"/>
        <end position="80"/>
    </location>
</feature>
<organism evidence="2 3">
    <name type="scientific">Oryza meyeriana var. granulata</name>
    <dbReference type="NCBI Taxonomy" id="110450"/>
    <lineage>
        <taxon>Eukaryota</taxon>
        <taxon>Viridiplantae</taxon>
        <taxon>Streptophyta</taxon>
        <taxon>Embryophyta</taxon>
        <taxon>Tracheophyta</taxon>
        <taxon>Spermatophyta</taxon>
        <taxon>Magnoliopsida</taxon>
        <taxon>Liliopsida</taxon>
        <taxon>Poales</taxon>
        <taxon>Poaceae</taxon>
        <taxon>BOP clade</taxon>
        <taxon>Oryzoideae</taxon>
        <taxon>Oryzeae</taxon>
        <taxon>Oryzinae</taxon>
        <taxon>Oryza</taxon>
        <taxon>Oryza meyeriana</taxon>
    </lineage>
</organism>
<evidence type="ECO:0000313" key="3">
    <source>
        <dbReference type="Proteomes" id="UP000479710"/>
    </source>
</evidence>
<keyword evidence="1" id="KW-1133">Transmembrane helix</keyword>